<dbReference type="GO" id="GO:0016757">
    <property type="term" value="F:glycosyltransferase activity"/>
    <property type="evidence" value="ECO:0007669"/>
    <property type="project" value="UniProtKB-KW"/>
</dbReference>
<dbReference type="Gene3D" id="1.10.150.770">
    <property type="match status" value="1"/>
</dbReference>
<dbReference type="GO" id="GO:0005886">
    <property type="term" value="C:plasma membrane"/>
    <property type="evidence" value="ECO:0007669"/>
    <property type="project" value="TreeGrafter"/>
</dbReference>
<evidence type="ECO:0000259" key="5">
    <source>
        <dbReference type="PROSITE" id="PS51178"/>
    </source>
</evidence>
<dbReference type="SUPFAM" id="SSF56601">
    <property type="entry name" value="beta-lactamase/transpeptidase-like"/>
    <property type="match status" value="1"/>
</dbReference>
<dbReference type="eggNOG" id="COG0768">
    <property type="taxonomic scope" value="Bacteria"/>
</dbReference>
<dbReference type="InterPro" id="IPR036138">
    <property type="entry name" value="PBP_dimer_sf"/>
</dbReference>
<keyword evidence="7" id="KW-1185">Reference proteome</keyword>
<evidence type="ECO:0000256" key="4">
    <source>
        <dbReference type="SAM" id="MobiDB-lite"/>
    </source>
</evidence>
<feature type="domain" description="PASTA" evidence="5">
    <location>
        <begin position="599"/>
        <end position="655"/>
    </location>
</feature>
<evidence type="ECO:0000256" key="2">
    <source>
        <dbReference type="ARBA" id="ARBA00022645"/>
    </source>
</evidence>
<keyword evidence="2" id="KW-0121">Carboxypeptidase</keyword>
<dbReference type="PROSITE" id="PS51178">
    <property type="entry name" value="PASTA"/>
    <property type="match status" value="1"/>
</dbReference>
<dbReference type="Gene3D" id="3.40.710.10">
    <property type="entry name" value="DD-peptidase/beta-lactamase superfamily"/>
    <property type="match status" value="1"/>
</dbReference>
<dbReference type="AlphaFoldDB" id="A1AU67"/>
<dbReference type="Proteomes" id="UP000006732">
    <property type="component" value="Chromosome"/>
</dbReference>
<dbReference type="InterPro" id="IPR012338">
    <property type="entry name" value="Beta-lactam/transpept-like"/>
</dbReference>
<keyword evidence="6" id="KW-0808">Transferase</keyword>
<keyword evidence="2" id="KW-0645">Protease</keyword>
<dbReference type="EC" id="2.4.1.129" evidence="6"/>
<dbReference type="CDD" id="cd06575">
    <property type="entry name" value="PASTA_Pbp2x-like_2"/>
    <property type="match status" value="1"/>
</dbReference>
<dbReference type="Gene3D" id="3.90.1310.10">
    <property type="entry name" value="Penicillin-binding protein 2a (Domain 2)"/>
    <property type="match status" value="1"/>
</dbReference>
<dbReference type="OrthoDB" id="9789078at2"/>
<evidence type="ECO:0000256" key="1">
    <source>
        <dbReference type="ARBA" id="ARBA00004370"/>
    </source>
</evidence>
<evidence type="ECO:0000313" key="7">
    <source>
        <dbReference type="Proteomes" id="UP000006732"/>
    </source>
</evidence>
<dbReference type="GO" id="GO:0004180">
    <property type="term" value="F:carboxypeptidase activity"/>
    <property type="evidence" value="ECO:0007669"/>
    <property type="project" value="UniProtKB-KW"/>
</dbReference>
<dbReference type="Pfam" id="PF03793">
    <property type="entry name" value="PASTA"/>
    <property type="match status" value="1"/>
</dbReference>
<organism evidence="6 7">
    <name type="scientific">Pelobacter propionicus (strain DSM 2379 / NBRC 103807 / OttBd1)</name>
    <dbReference type="NCBI Taxonomy" id="338966"/>
    <lineage>
        <taxon>Bacteria</taxon>
        <taxon>Pseudomonadati</taxon>
        <taxon>Thermodesulfobacteriota</taxon>
        <taxon>Desulfuromonadia</taxon>
        <taxon>Desulfuromonadales</taxon>
        <taxon>Desulfuromonadaceae</taxon>
        <taxon>Pelobacter</taxon>
    </lineage>
</organism>
<dbReference type="PANTHER" id="PTHR30627:SF1">
    <property type="entry name" value="PEPTIDOGLYCAN D,D-TRANSPEPTIDASE FTSI"/>
    <property type="match status" value="1"/>
</dbReference>
<keyword evidence="2" id="KW-0378">Hydrolase</keyword>
<comment type="subcellular location">
    <subcellularLocation>
        <location evidence="1">Membrane</location>
    </subcellularLocation>
</comment>
<accession>A1AU67</accession>
<dbReference type="Pfam" id="PF00905">
    <property type="entry name" value="Transpeptidase"/>
    <property type="match status" value="1"/>
</dbReference>
<dbReference type="HOGENOM" id="CLU_009289_6_0_7"/>
<keyword evidence="6" id="KW-0328">Glycosyltransferase</keyword>
<dbReference type="GO" id="GO:0071555">
    <property type="term" value="P:cell wall organization"/>
    <property type="evidence" value="ECO:0007669"/>
    <property type="project" value="TreeGrafter"/>
</dbReference>
<proteinExistence type="predicted"/>
<dbReference type="Pfam" id="PF03717">
    <property type="entry name" value="PBP_dimer"/>
    <property type="match status" value="1"/>
</dbReference>
<dbReference type="PANTHER" id="PTHR30627">
    <property type="entry name" value="PEPTIDOGLYCAN D,D-TRANSPEPTIDASE"/>
    <property type="match status" value="1"/>
</dbReference>
<name>A1AU67_PELPD</name>
<dbReference type="KEGG" id="ppd:Ppro_3295"/>
<gene>
    <name evidence="6" type="ordered locus">Ppro_3295</name>
</gene>
<dbReference type="STRING" id="338966.Ppro_3295"/>
<feature type="compositionally biased region" description="Basic and acidic residues" evidence="4">
    <location>
        <begin position="576"/>
        <end position="587"/>
    </location>
</feature>
<dbReference type="GO" id="GO:0008658">
    <property type="term" value="F:penicillin binding"/>
    <property type="evidence" value="ECO:0007669"/>
    <property type="project" value="InterPro"/>
</dbReference>
<dbReference type="Gene3D" id="3.30.450.330">
    <property type="match status" value="1"/>
</dbReference>
<dbReference type="InterPro" id="IPR050515">
    <property type="entry name" value="Beta-lactam/transpept"/>
</dbReference>
<evidence type="ECO:0000256" key="3">
    <source>
        <dbReference type="ARBA" id="ARBA00023136"/>
    </source>
</evidence>
<dbReference type="EMBL" id="CP000482">
    <property type="protein sequence ID" value="ABL00888.1"/>
    <property type="molecule type" value="Genomic_DNA"/>
</dbReference>
<feature type="region of interest" description="Disordered" evidence="4">
    <location>
        <begin position="567"/>
        <end position="596"/>
    </location>
</feature>
<protein>
    <submittedName>
        <fullName evidence="6">Peptidoglycan synthetase FtsI</fullName>
        <ecNumber evidence="6">2.4.1.129</ecNumber>
    </submittedName>
</protein>
<dbReference type="InterPro" id="IPR005311">
    <property type="entry name" value="PBP_dimer"/>
</dbReference>
<dbReference type="RefSeq" id="WP_011737105.1">
    <property type="nucleotide sequence ID" value="NC_008609.1"/>
</dbReference>
<reference evidence="6 7" key="1">
    <citation type="submission" date="2006-10" db="EMBL/GenBank/DDBJ databases">
        <title>Complete sequence of chromosome of Pelobacter propionicus DSM 2379.</title>
        <authorList>
            <consortium name="US DOE Joint Genome Institute"/>
            <person name="Copeland A."/>
            <person name="Lucas S."/>
            <person name="Lapidus A."/>
            <person name="Barry K."/>
            <person name="Detter J.C."/>
            <person name="Glavina del Rio T."/>
            <person name="Hammon N."/>
            <person name="Israni S."/>
            <person name="Dalin E."/>
            <person name="Tice H."/>
            <person name="Pitluck S."/>
            <person name="Saunders E."/>
            <person name="Brettin T."/>
            <person name="Bruce D."/>
            <person name="Han C."/>
            <person name="Tapia R."/>
            <person name="Schmutz J."/>
            <person name="Larimer F."/>
            <person name="Land M."/>
            <person name="Hauser L."/>
            <person name="Kyrpides N."/>
            <person name="Kim E."/>
            <person name="Lovley D."/>
            <person name="Richardson P."/>
        </authorList>
    </citation>
    <scope>NUCLEOTIDE SEQUENCE [LARGE SCALE GENOMIC DNA]</scope>
    <source>
        <strain evidence="7">DSM 2379 / NBRC 103807 / OttBd1</strain>
    </source>
</reference>
<dbReference type="SUPFAM" id="SSF56519">
    <property type="entry name" value="Penicillin binding protein dimerisation domain"/>
    <property type="match status" value="1"/>
</dbReference>
<evidence type="ECO:0000313" key="6">
    <source>
        <dbReference type="EMBL" id="ABL00888.1"/>
    </source>
</evidence>
<keyword evidence="3" id="KW-0472">Membrane</keyword>
<sequence length="657" mass="72322">MRDDREKWARTRIVIIGFFFGLLFMAVSAKAFKLQILQHEEMVKRAERQHQRSVPLTPGRGAIMDRNGNNLAVSVEMYSCYGEARHIQDVEATATALAPFLEVPRQEIVRKIRNSRNFVWLERRIPPERATRIRNLKLRGIGFAPETKRFYPNSEVAAHVIGFTGIDPNGLDGVEFKYDSVILGNTGLLVTERDALGRDIAPRAELVKSSSPGKNVVLTLDKNIQYITEKELAQAVTSSGAKGGMALVLEPDSGRVLAMANYPTFNPNSYFRYSHAELRNRAVADSFEPGSTFKVFLIAAALNERLVRPTDAFHCENGSYTIATHTVHDTHSYGRLSVSDILKYSSNIGAAKIGFKLGSDRLSRYLHNFGFGERSGIDLPGESPGNMRSRQRWYGIDLATISFGQGISASSIQLATAISAVANGGNLMKPYVVERILDDSGNELQRFTPQVVRRVISADTAAKVTRMMETVTAEGGTGTNAAVEGFRVAGKTGTAQKADPVTRRYSASKRTASFIGFIPADRPRLTILVVIDEPRTSSYGGVVAAPAFRGIALNSLAYLKVLPKNGTLRKPGPMEAKSREAEQRDSMSEGDALDMPVSGEVMPDFHGMSMRRVLQVMEKRNINIRLLGSGRAMEQNPPPGQPIRSVDEVWIRFVPSA</sequence>
<dbReference type="SUPFAM" id="SSF54184">
    <property type="entry name" value="Penicillin-binding protein 2x (pbp-2x), c-terminal domain"/>
    <property type="match status" value="1"/>
</dbReference>
<dbReference type="InterPro" id="IPR001460">
    <property type="entry name" value="PCN-bd_Tpept"/>
</dbReference>
<dbReference type="InterPro" id="IPR005543">
    <property type="entry name" value="PASTA_dom"/>
</dbReference>